<name>A0A1H1SXE0_9CORY</name>
<evidence type="ECO:0000313" key="4">
    <source>
        <dbReference type="EMBL" id="SDS52611.1"/>
    </source>
</evidence>
<evidence type="ECO:0000313" key="5">
    <source>
        <dbReference type="Proteomes" id="UP000182237"/>
    </source>
</evidence>
<reference evidence="4 5" key="1">
    <citation type="submission" date="2016-10" db="EMBL/GenBank/DDBJ databases">
        <authorList>
            <person name="de Groot N.N."/>
        </authorList>
    </citation>
    <scope>NUCLEOTIDE SEQUENCE [LARGE SCALE GENOMIC DNA]</scope>
    <source>
        <strain evidence="4 5">DSM 45434</strain>
    </source>
</reference>
<dbReference type="SUPFAM" id="SSF51735">
    <property type="entry name" value="NAD(P)-binding Rossmann-fold domains"/>
    <property type="match status" value="1"/>
</dbReference>
<evidence type="ECO:0000256" key="2">
    <source>
        <dbReference type="ARBA" id="ARBA00023002"/>
    </source>
</evidence>
<comment type="similarity">
    <text evidence="1 3">Belongs to the short-chain dehydrogenases/reductases (SDR) family.</text>
</comment>
<dbReference type="Gene3D" id="3.40.50.720">
    <property type="entry name" value="NAD(P)-binding Rossmann-like Domain"/>
    <property type="match status" value="1"/>
</dbReference>
<dbReference type="InterPro" id="IPR020904">
    <property type="entry name" value="Sc_DH/Rdtase_CS"/>
</dbReference>
<keyword evidence="5" id="KW-1185">Reference proteome</keyword>
<sequence length="263" mass="28610">MAQSQKDAKALFISGGATGIGKETAKKMLARGWVVGCYDIVDVAWGAEAADLPGTLITGHLDVRSWEDWQAALTDFTAHTGGRLHAFFNNAGVIVDGPLREQDPEKIQWLVDINVVGATYGAKACHPYLKRTRGAVMISMCSASAFFGQPDVSTYSASKFYVKGLTEALAIEWAKDKIRVHDLMPLWAKSAISEVNARSISTLGVRMMPEDIADKAAKVFTTSNPYSKKKMHHTVSGPDTVLKILSDFGPDIAKRYVNKFLVG</sequence>
<dbReference type="OrthoDB" id="658698at2"/>
<accession>A0A1H1SXE0</accession>
<dbReference type="Proteomes" id="UP000182237">
    <property type="component" value="Chromosome I"/>
</dbReference>
<dbReference type="PROSITE" id="PS00061">
    <property type="entry name" value="ADH_SHORT"/>
    <property type="match status" value="1"/>
</dbReference>
<dbReference type="EMBL" id="LT629765">
    <property type="protein sequence ID" value="SDS52611.1"/>
    <property type="molecule type" value="Genomic_DNA"/>
</dbReference>
<dbReference type="RefSeq" id="WP_019193909.1">
    <property type="nucleotide sequence ID" value="NZ_LT629765.1"/>
</dbReference>
<dbReference type="STRING" id="1203190.GCA_000312345_01074"/>
<dbReference type="Pfam" id="PF00106">
    <property type="entry name" value="adh_short"/>
    <property type="match status" value="1"/>
</dbReference>
<evidence type="ECO:0000256" key="1">
    <source>
        <dbReference type="ARBA" id="ARBA00006484"/>
    </source>
</evidence>
<dbReference type="NCBIfam" id="NF006123">
    <property type="entry name" value="PRK08267.1"/>
    <property type="match status" value="1"/>
</dbReference>
<dbReference type="AlphaFoldDB" id="A0A1H1SXE0"/>
<evidence type="ECO:0000256" key="3">
    <source>
        <dbReference type="RuleBase" id="RU000363"/>
    </source>
</evidence>
<dbReference type="InterPro" id="IPR002347">
    <property type="entry name" value="SDR_fam"/>
</dbReference>
<keyword evidence="2" id="KW-0560">Oxidoreductase</keyword>
<dbReference type="eggNOG" id="COG4221">
    <property type="taxonomic scope" value="Bacteria"/>
</dbReference>
<protein>
    <submittedName>
        <fullName evidence="4">NAD(P)-dependent dehydrogenase, short-chain alcohol dehydrogenase family</fullName>
    </submittedName>
</protein>
<dbReference type="GO" id="GO:0016491">
    <property type="term" value="F:oxidoreductase activity"/>
    <property type="evidence" value="ECO:0007669"/>
    <property type="project" value="UniProtKB-KW"/>
</dbReference>
<dbReference type="PANTHER" id="PTHR43391">
    <property type="entry name" value="RETINOL DEHYDROGENASE-RELATED"/>
    <property type="match status" value="1"/>
</dbReference>
<dbReference type="InterPro" id="IPR036291">
    <property type="entry name" value="NAD(P)-bd_dom_sf"/>
</dbReference>
<dbReference type="PANTHER" id="PTHR43391:SF82">
    <property type="entry name" value="OXIDOREDUCTASE SADH-RELATED"/>
    <property type="match status" value="1"/>
</dbReference>
<gene>
    <name evidence="4" type="ORF">SAMN04488539_1846</name>
</gene>
<organism evidence="4 5">
    <name type="scientific">Corynebacterium timonense</name>
    <dbReference type="NCBI Taxonomy" id="441500"/>
    <lineage>
        <taxon>Bacteria</taxon>
        <taxon>Bacillati</taxon>
        <taxon>Actinomycetota</taxon>
        <taxon>Actinomycetes</taxon>
        <taxon>Mycobacteriales</taxon>
        <taxon>Corynebacteriaceae</taxon>
        <taxon>Corynebacterium</taxon>
    </lineage>
</organism>
<dbReference type="PRINTS" id="PR00081">
    <property type="entry name" value="GDHRDH"/>
</dbReference>
<proteinExistence type="inferred from homology"/>
<dbReference type="PRINTS" id="PR00080">
    <property type="entry name" value="SDRFAMILY"/>
</dbReference>